<evidence type="ECO:0000256" key="3">
    <source>
        <dbReference type="ARBA" id="ARBA00022475"/>
    </source>
</evidence>
<comment type="caution">
    <text evidence="9">The sequence shown here is derived from an EMBL/GenBank/DDBJ whole genome shotgun (WGS) entry which is preliminary data.</text>
</comment>
<dbReference type="SUPFAM" id="SSF161098">
    <property type="entry name" value="MetI-like"/>
    <property type="match status" value="1"/>
</dbReference>
<evidence type="ECO:0000256" key="6">
    <source>
        <dbReference type="ARBA" id="ARBA00023136"/>
    </source>
</evidence>
<protein>
    <submittedName>
        <fullName evidence="9">Carbohydrate ABC transporter permease</fullName>
    </submittedName>
</protein>
<name>A0A940XMB1_9ACTN</name>
<feature type="transmembrane region" description="Helical" evidence="7">
    <location>
        <begin position="16"/>
        <end position="38"/>
    </location>
</feature>
<dbReference type="AlphaFoldDB" id="A0A940XMB1"/>
<keyword evidence="6 7" id="KW-0472">Membrane</keyword>
<dbReference type="RefSeq" id="WP_210871240.1">
    <property type="nucleotide sequence ID" value="NZ_JAGPNL010000002.1"/>
</dbReference>
<keyword evidence="5 7" id="KW-1133">Transmembrane helix</keyword>
<dbReference type="EMBL" id="JAGPNL010000002">
    <property type="protein sequence ID" value="MBQ0827174.1"/>
    <property type="molecule type" value="Genomic_DNA"/>
</dbReference>
<sequence>MNTHRTPTPRARLGRVLLTTLAVLTALAFLLPVLWLIASTFRTSTQTFADSGSIGWHTLWPRDFTLDNLASAWDNGFARNLANSVIVAAVTVVAGIGISALAAFSLAVIDFPGRKLVFGLVVLSFLVPFEAIAIPLARTFSDWNLTNTITALVLPGLGNGLAVFILRQFFLGIPGELVEAARMDGAGWLRIFARIHLPLARPALIGTGLILFLFQWQAYLWPILVTTNDRDDLAPVSIAKTFNAFSTDYGRVFAETAVLAVIPAIILLALQRHFVTSIASTGSKD</sequence>
<dbReference type="GO" id="GO:0055085">
    <property type="term" value="P:transmembrane transport"/>
    <property type="evidence" value="ECO:0007669"/>
    <property type="project" value="InterPro"/>
</dbReference>
<evidence type="ECO:0000313" key="10">
    <source>
        <dbReference type="Proteomes" id="UP000677875"/>
    </source>
</evidence>
<evidence type="ECO:0000256" key="2">
    <source>
        <dbReference type="ARBA" id="ARBA00022448"/>
    </source>
</evidence>
<evidence type="ECO:0000256" key="1">
    <source>
        <dbReference type="ARBA" id="ARBA00004651"/>
    </source>
</evidence>
<dbReference type="InterPro" id="IPR000515">
    <property type="entry name" value="MetI-like"/>
</dbReference>
<dbReference type="PROSITE" id="PS50928">
    <property type="entry name" value="ABC_TM1"/>
    <property type="match status" value="1"/>
</dbReference>
<feature type="transmembrane region" description="Helical" evidence="7">
    <location>
        <begin position="149"/>
        <end position="170"/>
    </location>
</feature>
<evidence type="ECO:0000313" key="9">
    <source>
        <dbReference type="EMBL" id="MBQ0827174.1"/>
    </source>
</evidence>
<organism evidence="9 10">
    <name type="scientific">Streptomyces tagetis</name>
    <dbReference type="NCBI Taxonomy" id="2820809"/>
    <lineage>
        <taxon>Bacteria</taxon>
        <taxon>Bacillati</taxon>
        <taxon>Actinomycetota</taxon>
        <taxon>Actinomycetes</taxon>
        <taxon>Kitasatosporales</taxon>
        <taxon>Streptomycetaceae</taxon>
        <taxon>Streptomyces</taxon>
    </lineage>
</organism>
<evidence type="ECO:0000256" key="7">
    <source>
        <dbReference type="RuleBase" id="RU363032"/>
    </source>
</evidence>
<evidence type="ECO:0000259" key="8">
    <source>
        <dbReference type="PROSITE" id="PS50928"/>
    </source>
</evidence>
<dbReference type="CDD" id="cd06261">
    <property type="entry name" value="TM_PBP2"/>
    <property type="match status" value="1"/>
</dbReference>
<dbReference type="GO" id="GO:0005886">
    <property type="term" value="C:plasma membrane"/>
    <property type="evidence" value="ECO:0007669"/>
    <property type="project" value="UniProtKB-SubCell"/>
</dbReference>
<dbReference type="Proteomes" id="UP000677875">
    <property type="component" value="Unassembled WGS sequence"/>
</dbReference>
<keyword evidence="4 7" id="KW-0812">Transmembrane</keyword>
<dbReference type="PANTHER" id="PTHR43744:SF8">
    <property type="entry name" value="SN-GLYCEROL-3-PHOSPHATE TRANSPORT SYSTEM PERMEASE PROTEIN UGPE"/>
    <property type="match status" value="1"/>
</dbReference>
<feature type="transmembrane region" description="Helical" evidence="7">
    <location>
        <begin position="191"/>
        <end position="214"/>
    </location>
</feature>
<keyword evidence="10" id="KW-1185">Reference proteome</keyword>
<reference evidence="9" key="1">
    <citation type="submission" date="2021-04" db="EMBL/GenBank/DDBJ databases">
        <title>Genome seq and assembly of Streptomyces sp. RG38.</title>
        <authorList>
            <person name="Chhetri G."/>
        </authorList>
    </citation>
    <scope>NUCLEOTIDE SEQUENCE</scope>
    <source>
        <strain evidence="9">RG38</strain>
    </source>
</reference>
<proteinExistence type="inferred from homology"/>
<gene>
    <name evidence="9" type="ORF">J5Y05_11700</name>
</gene>
<comment type="similarity">
    <text evidence="7">Belongs to the binding-protein-dependent transport system permease family.</text>
</comment>
<evidence type="ECO:0000256" key="5">
    <source>
        <dbReference type="ARBA" id="ARBA00022989"/>
    </source>
</evidence>
<keyword evidence="2 7" id="KW-0813">Transport</keyword>
<accession>A0A940XMB1</accession>
<feature type="transmembrane region" description="Helical" evidence="7">
    <location>
        <begin position="116"/>
        <end position="137"/>
    </location>
</feature>
<keyword evidence="3" id="KW-1003">Cell membrane</keyword>
<dbReference type="InterPro" id="IPR035906">
    <property type="entry name" value="MetI-like_sf"/>
</dbReference>
<comment type="subcellular location">
    <subcellularLocation>
        <location evidence="1 7">Cell membrane</location>
        <topology evidence="1 7">Multi-pass membrane protein</topology>
    </subcellularLocation>
</comment>
<dbReference type="PANTHER" id="PTHR43744">
    <property type="entry name" value="ABC TRANSPORTER PERMEASE PROTEIN MG189-RELATED-RELATED"/>
    <property type="match status" value="1"/>
</dbReference>
<dbReference type="Pfam" id="PF00528">
    <property type="entry name" value="BPD_transp_1"/>
    <property type="match status" value="1"/>
</dbReference>
<feature type="domain" description="ABC transmembrane type-1" evidence="8">
    <location>
        <begin position="81"/>
        <end position="270"/>
    </location>
</feature>
<feature type="transmembrane region" description="Helical" evidence="7">
    <location>
        <begin position="85"/>
        <end position="109"/>
    </location>
</feature>
<feature type="transmembrane region" description="Helical" evidence="7">
    <location>
        <begin position="252"/>
        <end position="270"/>
    </location>
</feature>
<evidence type="ECO:0000256" key="4">
    <source>
        <dbReference type="ARBA" id="ARBA00022692"/>
    </source>
</evidence>
<dbReference type="Gene3D" id="1.10.3720.10">
    <property type="entry name" value="MetI-like"/>
    <property type="match status" value="1"/>
</dbReference>